<feature type="transmembrane region" description="Helical" evidence="10">
    <location>
        <begin position="120"/>
        <end position="140"/>
    </location>
</feature>
<dbReference type="EMBL" id="CAXHTA020000010">
    <property type="protein sequence ID" value="CAL5224252.1"/>
    <property type="molecule type" value="Genomic_DNA"/>
</dbReference>
<evidence type="ECO:0000256" key="4">
    <source>
        <dbReference type="ARBA" id="ARBA00022531"/>
    </source>
</evidence>
<comment type="similarity">
    <text evidence="2">Belongs to the psbR family.</text>
</comment>
<evidence type="ECO:0000256" key="8">
    <source>
        <dbReference type="ARBA" id="ARBA00023136"/>
    </source>
</evidence>
<keyword evidence="8 10" id="KW-0472">Membrane</keyword>
<evidence type="ECO:0000313" key="12">
    <source>
        <dbReference type="Proteomes" id="UP001497392"/>
    </source>
</evidence>
<organism evidence="11 12">
    <name type="scientific">Coccomyxa viridis</name>
    <dbReference type="NCBI Taxonomy" id="1274662"/>
    <lineage>
        <taxon>Eukaryota</taxon>
        <taxon>Viridiplantae</taxon>
        <taxon>Chlorophyta</taxon>
        <taxon>core chlorophytes</taxon>
        <taxon>Trebouxiophyceae</taxon>
        <taxon>Trebouxiophyceae incertae sedis</taxon>
        <taxon>Coccomyxaceae</taxon>
        <taxon>Coccomyxa</taxon>
    </lineage>
</organism>
<evidence type="ECO:0000256" key="6">
    <source>
        <dbReference type="ARBA" id="ARBA00022946"/>
    </source>
</evidence>
<evidence type="ECO:0000256" key="10">
    <source>
        <dbReference type="SAM" id="Phobius"/>
    </source>
</evidence>
<evidence type="ECO:0000256" key="7">
    <source>
        <dbReference type="ARBA" id="ARBA00023078"/>
    </source>
</evidence>
<dbReference type="Proteomes" id="UP001497392">
    <property type="component" value="Unassembled WGS sequence"/>
</dbReference>
<sequence>MAATFSAQKSFAGVQVEAKATRSRAPAVSNVVYANSKKTDIKKQGLESIKNPIIKQNLMGVSASMDKKGWTDPSGRKGKGFGVYRFQKKYGANVDGYSPIYTPDSWAETGSQYSLGVKGLLAWAGLVTVLLGVGGVLILSTSQLGQ</sequence>
<comment type="caution">
    <text evidence="11">The sequence shown here is derived from an EMBL/GenBank/DDBJ whole genome shotgun (WGS) entry which is preliminary data.</text>
</comment>
<comment type="subcellular location">
    <subcellularLocation>
        <location evidence="1">Plastid</location>
        <location evidence="1">Chloroplast thylakoid membrane</location>
    </subcellularLocation>
</comment>
<evidence type="ECO:0000256" key="1">
    <source>
        <dbReference type="ARBA" id="ARBA00004334"/>
    </source>
</evidence>
<keyword evidence="5" id="KW-0934">Plastid</keyword>
<evidence type="ECO:0000256" key="9">
    <source>
        <dbReference type="ARBA" id="ARBA00023276"/>
    </source>
</evidence>
<evidence type="ECO:0000256" key="5">
    <source>
        <dbReference type="ARBA" id="ARBA00022640"/>
    </source>
</evidence>
<accession>A0ABP1G367</accession>
<keyword evidence="10" id="KW-0812">Transmembrane</keyword>
<keyword evidence="3" id="KW-0150">Chloroplast</keyword>
<evidence type="ECO:0000256" key="2">
    <source>
        <dbReference type="ARBA" id="ARBA00006659"/>
    </source>
</evidence>
<protein>
    <submittedName>
        <fullName evidence="11">G6906 protein</fullName>
    </submittedName>
</protein>
<dbReference type="InterPro" id="IPR006814">
    <property type="entry name" value="PSII_PsbR"/>
</dbReference>
<dbReference type="PANTHER" id="PTHR34369:SF7">
    <property type="entry name" value="PHOTOSYSTEM II 10 KDA POLYPEPTIDE, CHLOROPLASTIC"/>
    <property type="match status" value="1"/>
</dbReference>
<gene>
    <name evidence="11" type="primary">g6906</name>
    <name evidence="11" type="ORF">VP750_LOCUS5911</name>
</gene>
<evidence type="ECO:0000313" key="11">
    <source>
        <dbReference type="EMBL" id="CAL5224252.1"/>
    </source>
</evidence>
<keyword evidence="12" id="KW-1185">Reference proteome</keyword>
<evidence type="ECO:0000256" key="3">
    <source>
        <dbReference type="ARBA" id="ARBA00022528"/>
    </source>
</evidence>
<keyword evidence="7" id="KW-0793">Thylakoid</keyword>
<keyword evidence="9" id="KW-0604">Photosystem II</keyword>
<dbReference type="Pfam" id="PF04725">
    <property type="entry name" value="PsbR"/>
    <property type="match status" value="1"/>
</dbReference>
<name>A0ABP1G367_9CHLO</name>
<proteinExistence type="inferred from homology"/>
<keyword evidence="10" id="KW-1133">Transmembrane helix</keyword>
<reference evidence="11 12" key="1">
    <citation type="submission" date="2024-06" db="EMBL/GenBank/DDBJ databases">
        <authorList>
            <person name="Kraege A."/>
            <person name="Thomma B."/>
        </authorList>
    </citation>
    <scope>NUCLEOTIDE SEQUENCE [LARGE SCALE GENOMIC DNA]</scope>
</reference>
<dbReference type="PANTHER" id="PTHR34369">
    <property type="entry name" value="PHOTOSYSTEM II 10 KDA POLYPEPTIDE, CHLOROPLASTIC"/>
    <property type="match status" value="1"/>
</dbReference>
<keyword evidence="6" id="KW-0809">Transit peptide</keyword>
<keyword evidence="4" id="KW-0602">Photosynthesis</keyword>